<name>A0A1R3GX92_9ROSI</name>
<dbReference type="AlphaFoldDB" id="A0A1R3GX92"/>
<sequence length="129" mass="14535">MMQNILQIEDAPNTGTYLGIPSFWGKTKRQAMAQVKEKVVKKSEYMEAEFADSSWQGGTKEGSDEGGLGVIVRDNEARVTKIVKSSSCIMTECLAVRERSENGTSKKDFKSYSGNRFSTSQKYHRSRYM</sequence>
<keyword evidence="2" id="KW-1185">Reference proteome</keyword>
<protein>
    <submittedName>
        <fullName evidence="1">CNGC5-like protein</fullName>
    </submittedName>
</protein>
<evidence type="ECO:0000313" key="1">
    <source>
        <dbReference type="EMBL" id="OMO62620.1"/>
    </source>
</evidence>
<organism evidence="1 2">
    <name type="scientific">Corchorus olitorius</name>
    <dbReference type="NCBI Taxonomy" id="93759"/>
    <lineage>
        <taxon>Eukaryota</taxon>
        <taxon>Viridiplantae</taxon>
        <taxon>Streptophyta</taxon>
        <taxon>Embryophyta</taxon>
        <taxon>Tracheophyta</taxon>
        <taxon>Spermatophyta</taxon>
        <taxon>Magnoliopsida</taxon>
        <taxon>eudicotyledons</taxon>
        <taxon>Gunneridae</taxon>
        <taxon>Pentapetalae</taxon>
        <taxon>rosids</taxon>
        <taxon>malvids</taxon>
        <taxon>Malvales</taxon>
        <taxon>Malvaceae</taxon>
        <taxon>Grewioideae</taxon>
        <taxon>Apeibeae</taxon>
        <taxon>Corchorus</taxon>
    </lineage>
</organism>
<dbReference type="OrthoDB" id="1936608at2759"/>
<gene>
    <name evidence="1" type="ORF">COLO4_32994</name>
</gene>
<evidence type="ECO:0000313" key="2">
    <source>
        <dbReference type="Proteomes" id="UP000187203"/>
    </source>
</evidence>
<dbReference type="EMBL" id="AWUE01021356">
    <property type="protein sequence ID" value="OMO62620.1"/>
    <property type="molecule type" value="Genomic_DNA"/>
</dbReference>
<comment type="caution">
    <text evidence="1">The sequence shown here is derived from an EMBL/GenBank/DDBJ whole genome shotgun (WGS) entry which is preliminary data.</text>
</comment>
<reference evidence="2" key="1">
    <citation type="submission" date="2013-09" db="EMBL/GenBank/DDBJ databases">
        <title>Corchorus olitorius genome sequencing.</title>
        <authorList>
            <person name="Alam M."/>
            <person name="Haque M.S."/>
            <person name="Islam M.S."/>
            <person name="Emdad E.M."/>
            <person name="Islam M.M."/>
            <person name="Ahmed B."/>
            <person name="Halim A."/>
            <person name="Hossen Q.M.M."/>
            <person name="Hossain M.Z."/>
            <person name="Ahmed R."/>
            <person name="Khan M.M."/>
            <person name="Islam R."/>
            <person name="Rashid M.M."/>
            <person name="Khan S.A."/>
            <person name="Rahman M.S."/>
            <person name="Alam M."/>
            <person name="Yahiya A.S."/>
            <person name="Khan M.S."/>
            <person name="Azam M.S."/>
            <person name="Haque T."/>
            <person name="Lashkar M.Z.H."/>
            <person name="Akhand A.I."/>
            <person name="Morshed G."/>
            <person name="Roy S."/>
            <person name="Uddin K.S."/>
            <person name="Rabeya T."/>
            <person name="Hossain A.S."/>
            <person name="Chowdhury A."/>
            <person name="Snigdha A.R."/>
            <person name="Mortoza M.S."/>
            <person name="Matin S.A."/>
            <person name="Hoque S.M.E."/>
            <person name="Islam M.K."/>
            <person name="Roy D.K."/>
            <person name="Haider R."/>
            <person name="Moosa M.M."/>
            <person name="Elias S.M."/>
            <person name="Hasan A.M."/>
            <person name="Jahan S."/>
            <person name="Shafiuddin M."/>
            <person name="Mahmood N."/>
            <person name="Shommy N.S."/>
        </authorList>
    </citation>
    <scope>NUCLEOTIDE SEQUENCE [LARGE SCALE GENOMIC DNA]</scope>
    <source>
        <strain evidence="2">cv. O-4</strain>
    </source>
</reference>
<dbReference type="Proteomes" id="UP000187203">
    <property type="component" value="Unassembled WGS sequence"/>
</dbReference>
<proteinExistence type="predicted"/>
<accession>A0A1R3GX92</accession>